<feature type="transmembrane region" description="Helical" evidence="3">
    <location>
        <begin position="126"/>
        <end position="146"/>
    </location>
</feature>
<dbReference type="PANTHER" id="PTHR31906">
    <property type="entry name" value="PLASTID-LIPID-ASSOCIATED PROTEIN 4, CHLOROPLASTIC-RELATED"/>
    <property type="match status" value="1"/>
</dbReference>
<gene>
    <name evidence="5" type="ORF">EGYM00392_LOCUS33720</name>
</gene>
<proteinExistence type="predicted"/>
<comment type="subcellular location">
    <subcellularLocation>
        <location evidence="1">Plastid</location>
    </subcellularLocation>
</comment>
<name>A0A7S1NIU2_9EUGL</name>
<evidence type="ECO:0000256" key="1">
    <source>
        <dbReference type="ARBA" id="ARBA00004474"/>
    </source>
</evidence>
<keyword evidence="3" id="KW-0812">Transmembrane</keyword>
<dbReference type="Pfam" id="PF04755">
    <property type="entry name" value="PAP_fibrillin"/>
    <property type="match status" value="1"/>
</dbReference>
<evidence type="ECO:0000256" key="2">
    <source>
        <dbReference type="ARBA" id="ARBA00022640"/>
    </source>
</evidence>
<evidence type="ECO:0000259" key="4">
    <source>
        <dbReference type="Pfam" id="PF04755"/>
    </source>
</evidence>
<feature type="domain" description="Plastid lipid-associated protein/fibrillin conserved" evidence="4">
    <location>
        <begin position="182"/>
        <end position="384"/>
    </location>
</feature>
<sequence length="387" mass="41630">MSVRVAVHERSHLAVRDDGARSHSASFRPLPALAGMFCGAIAMVAVGFVVNQPSAESRASLRILPTQAQKSITPPVVSVAHTPGQWMEAQSQTRLAPPNSRDAVKALPSATETSVVSLAAEAGVPIARWAILTAGVTALVGVLLRLMGHFTARTVQIPQELLMLATDAVPATTDLAAARAALKAELLDLLGNAESGTQRIAGSAFSSRGRVEQVVNELVALNPTTATAKSELLLGRWRLLTTFKPGVGDVDFFSPESWRKYIWEKGPSPVQALVLGSGDTSNVFQTLQDPSQPDAVWQNTIEFGAGNRLTIEAALEGIRDDDSFFYRFNSGFFELSDGKKYPYPVPFGLLETVRPGQTKGWFETTYLDEDIRVSVGNKGSVFVLQRA</sequence>
<keyword evidence="2" id="KW-0934">Plastid</keyword>
<dbReference type="InterPro" id="IPR006843">
    <property type="entry name" value="PAP/fibrillin_dom"/>
</dbReference>
<dbReference type="InterPro" id="IPR039633">
    <property type="entry name" value="PAP"/>
</dbReference>
<protein>
    <recommendedName>
        <fullName evidence="4">Plastid lipid-associated protein/fibrillin conserved domain-containing protein</fullName>
    </recommendedName>
</protein>
<evidence type="ECO:0000313" key="5">
    <source>
        <dbReference type="EMBL" id="CAD9022599.1"/>
    </source>
</evidence>
<accession>A0A7S1NIU2</accession>
<reference evidence="5" key="1">
    <citation type="submission" date="2021-01" db="EMBL/GenBank/DDBJ databases">
        <authorList>
            <person name="Corre E."/>
            <person name="Pelletier E."/>
            <person name="Niang G."/>
            <person name="Scheremetjew M."/>
            <person name="Finn R."/>
            <person name="Kale V."/>
            <person name="Holt S."/>
            <person name="Cochrane G."/>
            <person name="Meng A."/>
            <person name="Brown T."/>
            <person name="Cohen L."/>
        </authorList>
    </citation>
    <scope>NUCLEOTIDE SEQUENCE</scope>
    <source>
        <strain evidence="5">NIES-381</strain>
    </source>
</reference>
<dbReference type="GO" id="GO:0009536">
    <property type="term" value="C:plastid"/>
    <property type="evidence" value="ECO:0007669"/>
    <property type="project" value="UniProtKB-SubCell"/>
</dbReference>
<keyword evidence="3" id="KW-0472">Membrane</keyword>
<feature type="transmembrane region" description="Helical" evidence="3">
    <location>
        <begin position="30"/>
        <end position="50"/>
    </location>
</feature>
<organism evidence="5">
    <name type="scientific">Eutreptiella gymnastica</name>
    <dbReference type="NCBI Taxonomy" id="73025"/>
    <lineage>
        <taxon>Eukaryota</taxon>
        <taxon>Discoba</taxon>
        <taxon>Euglenozoa</taxon>
        <taxon>Euglenida</taxon>
        <taxon>Spirocuta</taxon>
        <taxon>Euglenophyceae</taxon>
        <taxon>Eutreptiales</taxon>
        <taxon>Eutreptiaceae</taxon>
        <taxon>Eutreptiella</taxon>
    </lineage>
</organism>
<keyword evidence="3" id="KW-1133">Transmembrane helix</keyword>
<dbReference type="EMBL" id="HBGA01090207">
    <property type="protein sequence ID" value="CAD9022599.1"/>
    <property type="molecule type" value="Transcribed_RNA"/>
</dbReference>
<dbReference type="AlphaFoldDB" id="A0A7S1NIU2"/>
<evidence type="ECO:0000256" key="3">
    <source>
        <dbReference type="SAM" id="Phobius"/>
    </source>
</evidence>